<keyword evidence="5" id="KW-0808">Transferase</keyword>
<dbReference type="CDD" id="cd00082">
    <property type="entry name" value="HisKA"/>
    <property type="match status" value="1"/>
</dbReference>
<dbReference type="InterPro" id="IPR036097">
    <property type="entry name" value="HisK_dim/P_sf"/>
</dbReference>
<evidence type="ECO:0000313" key="6">
    <source>
        <dbReference type="Proteomes" id="UP001240150"/>
    </source>
</evidence>
<evidence type="ECO:0000313" key="5">
    <source>
        <dbReference type="EMBL" id="WIM94534.1"/>
    </source>
</evidence>
<reference evidence="5 6" key="1">
    <citation type="submission" date="2023-06" db="EMBL/GenBank/DDBJ databases">
        <authorList>
            <person name="Yushchuk O."/>
            <person name="Binda E."/>
            <person name="Ruckert-Reed C."/>
            <person name="Fedorenko V."/>
            <person name="Kalinowski J."/>
            <person name="Marinelli F."/>
        </authorList>
    </citation>
    <scope>NUCLEOTIDE SEQUENCE [LARGE SCALE GENOMIC DNA]</scope>
    <source>
        <strain evidence="5 6">NRRL 3884</strain>
    </source>
</reference>
<organism evidence="5 6">
    <name type="scientific">Actinoplanes oblitus</name>
    <dbReference type="NCBI Taxonomy" id="3040509"/>
    <lineage>
        <taxon>Bacteria</taxon>
        <taxon>Bacillati</taxon>
        <taxon>Actinomycetota</taxon>
        <taxon>Actinomycetes</taxon>
        <taxon>Micromonosporales</taxon>
        <taxon>Micromonosporaceae</taxon>
        <taxon>Actinoplanes</taxon>
    </lineage>
</organism>
<protein>
    <recommendedName>
        <fullName evidence="3">histidine kinase</fullName>
        <ecNumber evidence="3">2.7.13.3</ecNumber>
    </recommendedName>
</protein>
<name>A0ABY8W9I7_9ACTN</name>
<accession>A0ABY8W9I7</accession>
<dbReference type="EC" id="2.7.13.3" evidence="3"/>
<evidence type="ECO:0000256" key="3">
    <source>
        <dbReference type="ARBA" id="ARBA00012438"/>
    </source>
</evidence>
<sequence length="68" mass="7828">MLWRDAAGDPHQRELAHHLRHPVAKILGWAEILHDDHTMPDTQAQQLQVIYQSAQDLQRQLDQAACPL</sequence>
<dbReference type="GO" id="GO:0016301">
    <property type="term" value="F:kinase activity"/>
    <property type="evidence" value="ECO:0007669"/>
    <property type="project" value="UniProtKB-KW"/>
</dbReference>
<evidence type="ECO:0000259" key="4">
    <source>
        <dbReference type="Pfam" id="PF00512"/>
    </source>
</evidence>
<keyword evidence="5" id="KW-0418">Kinase</keyword>
<dbReference type="InterPro" id="IPR003661">
    <property type="entry name" value="HisK_dim/P_dom"/>
</dbReference>
<feature type="domain" description="Signal transduction histidine kinase dimerisation/phosphoacceptor" evidence="4">
    <location>
        <begin position="15"/>
        <end position="63"/>
    </location>
</feature>
<comment type="catalytic activity">
    <reaction evidence="1">
        <text>ATP + protein L-histidine = ADP + protein N-phospho-L-histidine.</text>
        <dbReference type="EC" id="2.7.13.3"/>
    </reaction>
</comment>
<evidence type="ECO:0000256" key="1">
    <source>
        <dbReference type="ARBA" id="ARBA00000085"/>
    </source>
</evidence>
<dbReference type="EMBL" id="CP126980">
    <property type="protein sequence ID" value="WIM94534.1"/>
    <property type="molecule type" value="Genomic_DNA"/>
</dbReference>
<dbReference type="Gene3D" id="1.10.287.130">
    <property type="match status" value="1"/>
</dbReference>
<dbReference type="SUPFAM" id="SSF47384">
    <property type="entry name" value="Homodimeric domain of signal transducing histidine kinase"/>
    <property type="match status" value="1"/>
</dbReference>
<dbReference type="RefSeq" id="WP_284915751.1">
    <property type="nucleotide sequence ID" value="NZ_CP126980.1"/>
</dbReference>
<proteinExistence type="predicted"/>
<comment type="subcellular location">
    <subcellularLocation>
        <location evidence="2">Cell membrane</location>
    </subcellularLocation>
</comment>
<dbReference type="Pfam" id="PF00512">
    <property type="entry name" value="HisKA"/>
    <property type="match status" value="1"/>
</dbReference>
<keyword evidence="6" id="KW-1185">Reference proteome</keyword>
<gene>
    <name evidence="5" type="ORF">ACTOB_006562</name>
</gene>
<dbReference type="Proteomes" id="UP001240150">
    <property type="component" value="Chromosome"/>
</dbReference>
<evidence type="ECO:0000256" key="2">
    <source>
        <dbReference type="ARBA" id="ARBA00004236"/>
    </source>
</evidence>